<dbReference type="CDD" id="cd04301">
    <property type="entry name" value="NAT_SF"/>
    <property type="match status" value="1"/>
</dbReference>
<protein>
    <recommendedName>
        <fullName evidence="1">N-acetyltransferase domain-containing protein</fullName>
    </recommendedName>
</protein>
<dbReference type="RefSeq" id="WP_071657429.1">
    <property type="nucleotide sequence ID" value="NZ_MLCF01000083.1"/>
</dbReference>
<dbReference type="Gene3D" id="3.40.630.30">
    <property type="match status" value="1"/>
</dbReference>
<dbReference type="GO" id="GO:1990189">
    <property type="term" value="F:protein N-terminal-serine acetyltransferase activity"/>
    <property type="evidence" value="ECO:0007669"/>
    <property type="project" value="TreeGrafter"/>
</dbReference>
<evidence type="ECO:0000313" key="2">
    <source>
        <dbReference type="EMBL" id="OIV36625.1"/>
    </source>
</evidence>
<dbReference type="SUPFAM" id="SSF55729">
    <property type="entry name" value="Acyl-CoA N-acyltransferases (Nat)"/>
    <property type="match status" value="1"/>
</dbReference>
<dbReference type="OrthoDB" id="2061990at2"/>
<reference evidence="2 3" key="1">
    <citation type="submission" date="2016-10" db="EMBL/GenBank/DDBJ databases">
        <title>Genome sequence of Streptomyces gilvigriseus MUSC 26.</title>
        <authorList>
            <person name="Lee L.-H."/>
            <person name="Ser H.-L."/>
        </authorList>
    </citation>
    <scope>NUCLEOTIDE SEQUENCE [LARGE SCALE GENOMIC DNA]</scope>
    <source>
        <strain evidence="2 3">MUSC 26</strain>
    </source>
</reference>
<dbReference type="InterPro" id="IPR051908">
    <property type="entry name" value="Ribosomal_N-acetyltransferase"/>
</dbReference>
<dbReference type="PANTHER" id="PTHR43441">
    <property type="entry name" value="RIBOSOMAL-PROTEIN-SERINE ACETYLTRANSFERASE"/>
    <property type="match status" value="1"/>
</dbReference>
<keyword evidence="3" id="KW-1185">Reference proteome</keyword>
<evidence type="ECO:0000259" key="1">
    <source>
        <dbReference type="PROSITE" id="PS51186"/>
    </source>
</evidence>
<dbReference type="Proteomes" id="UP000243342">
    <property type="component" value="Unassembled WGS sequence"/>
</dbReference>
<dbReference type="InterPro" id="IPR016181">
    <property type="entry name" value="Acyl_CoA_acyltransferase"/>
</dbReference>
<proteinExistence type="predicted"/>
<dbReference type="PROSITE" id="PS51186">
    <property type="entry name" value="GNAT"/>
    <property type="match status" value="1"/>
</dbReference>
<dbReference type="AlphaFoldDB" id="A0A1J7BT32"/>
<dbReference type="Pfam" id="PF13302">
    <property type="entry name" value="Acetyltransf_3"/>
    <property type="match status" value="1"/>
</dbReference>
<dbReference type="EMBL" id="MLCF01000083">
    <property type="protein sequence ID" value="OIV36625.1"/>
    <property type="molecule type" value="Genomic_DNA"/>
</dbReference>
<dbReference type="STRING" id="1428644.BIV57_15340"/>
<evidence type="ECO:0000313" key="3">
    <source>
        <dbReference type="Proteomes" id="UP000243342"/>
    </source>
</evidence>
<gene>
    <name evidence="2" type="ORF">BIV57_15340</name>
</gene>
<sequence length="192" mass="20834">MEITGDGVRLRPWRAGHPVDAAVVAAALADPEVVRWTPTRQTGPMVHRSPVAEAREWLERRALTWADGSSYGFAVLVADRRGNPVGRPVAHVAVRDLGAGRTEGEVGYWTLPAARGRGVAPRALEAVTDWVLGPDRPESAAEVRRITLRHQVGNAASCRVAEKCGYTLDGVLPPLPPMFPEPGHRHVRTLRA</sequence>
<dbReference type="PANTHER" id="PTHR43441:SF10">
    <property type="entry name" value="ACETYLTRANSFERASE"/>
    <property type="match status" value="1"/>
</dbReference>
<name>A0A1J7BT32_9ACTN</name>
<feature type="domain" description="N-acetyltransferase" evidence="1">
    <location>
        <begin position="21"/>
        <end position="191"/>
    </location>
</feature>
<organism evidence="2 3">
    <name type="scientific">Mangrovactinospora gilvigrisea</name>
    <dbReference type="NCBI Taxonomy" id="1428644"/>
    <lineage>
        <taxon>Bacteria</taxon>
        <taxon>Bacillati</taxon>
        <taxon>Actinomycetota</taxon>
        <taxon>Actinomycetes</taxon>
        <taxon>Kitasatosporales</taxon>
        <taxon>Streptomycetaceae</taxon>
        <taxon>Mangrovactinospora</taxon>
    </lineage>
</organism>
<dbReference type="InterPro" id="IPR000182">
    <property type="entry name" value="GNAT_dom"/>
</dbReference>
<comment type="caution">
    <text evidence="2">The sequence shown here is derived from an EMBL/GenBank/DDBJ whole genome shotgun (WGS) entry which is preliminary data.</text>
</comment>
<dbReference type="GO" id="GO:0008999">
    <property type="term" value="F:protein-N-terminal-alanine acetyltransferase activity"/>
    <property type="evidence" value="ECO:0007669"/>
    <property type="project" value="TreeGrafter"/>
</dbReference>
<accession>A0A1J7BT32</accession>
<dbReference type="GO" id="GO:0005737">
    <property type="term" value="C:cytoplasm"/>
    <property type="evidence" value="ECO:0007669"/>
    <property type="project" value="TreeGrafter"/>
</dbReference>